<comment type="caution">
    <text evidence="1">The sequence shown here is derived from an EMBL/GenBank/DDBJ whole genome shotgun (WGS) entry which is preliminary data.</text>
</comment>
<name>A0A4R2RAW9_9FIRM</name>
<dbReference type="EMBL" id="SLXT01000047">
    <property type="protein sequence ID" value="TCP59873.1"/>
    <property type="molecule type" value="Genomic_DNA"/>
</dbReference>
<proteinExistence type="predicted"/>
<organism evidence="1 2">
    <name type="scientific">Heliophilum fasciatum</name>
    <dbReference type="NCBI Taxonomy" id="35700"/>
    <lineage>
        <taxon>Bacteria</taxon>
        <taxon>Bacillati</taxon>
        <taxon>Bacillota</taxon>
        <taxon>Clostridia</taxon>
        <taxon>Eubacteriales</taxon>
        <taxon>Heliobacteriaceae</taxon>
        <taxon>Heliophilum</taxon>
    </lineage>
</organism>
<dbReference type="GO" id="GO:0008990">
    <property type="term" value="F:rRNA (guanine-N2-)-methyltransferase activity"/>
    <property type="evidence" value="ECO:0007669"/>
    <property type="project" value="InterPro"/>
</dbReference>
<keyword evidence="2" id="KW-1185">Reference proteome</keyword>
<dbReference type="InterPro" id="IPR029063">
    <property type="entry name" value="SAM-dependent_MTases_sf"/>
</dbReference>
<gene>
    <name evidence="1" type="ORF">EDD73_1473</name>
</gene>
<sequence length="277" mass="30754">MGEPSKEWVSELQSLAVTTSTEKAGLELQAAQVAQKLGIPFWPRDGKPLATIYEQAQCDWLLIREQHRWIIKGKGETFFFHPNMAKLRVKNLLQGQRDALIEAMAIRPGDQILDCTIGLGADAIVAQMAVGEKGVVVGIESNPLIAFIVAEGLRSGLGGFTPEVQDLMKRIAVYPGDHQRMLALLPKQSFDVVYFDPMFRAPNVHSSGLAGLRPWADMRPIAHTTIELARRVARRAVVIKERTVSKEWQRLQPERLLGSSYAPVQYGIWSAGGFSVR</sequence>
<protein>
    <submittedName>
        <fullName evidence="1">Putative SAM-dependent methyltransferase</fullName>
    </submittedName>
</protein>
<reference evidence="1 2" key="1">
    <citation type="submission" date="2019-03" db="EMBL/GenBank/DDBJ databases">
        <title>Genomic Encyclopedia of Type Strains, Phase IV (KMG-IV): sequencing the most valuable type-strain genomes for metagenomic binning, comparative biology and taxonomic classification.</title>
        <authorList>
            <person name="Goeker M."/>
        </authorList>
    </citation>
    <scope>NUCLEOTIDE SEQUENCE [LARGE SCALE GENOMIC DNA]</scope>
    <source>
        <strain evidence="1 2">DSM 11170</strain>
    </source>
</reference>
<keyword evidence="1" id="KW-0808">Transferase</keyword>
<evidence type="ECO:0000313" key="1">
    <source>
        <dbReference type="EMBL" id="TCP59873.1"/>
    </source>
</evidence>
<dbReference type="Gene3D" id="3.40.50.150">
    <property type="entry name" value="Vaccinia Virus protein VP39"/>
    <property type="match status" value="1"/>
</dbReference>
<dbReference type="Pfam" id="PF04445">
    <property type="entry name" value="SAM_MT"/>
    <property type="match status" value="1"/>
</dbReference>
<dbReference type="CDD" id="cd02440">
    <property type="entry name" value="AdoMet_MTases"/>
    <property type="match status" value="1"/>
</dbReference>
<dbReference type="PANTHER" id="PTHR36112">
    <property type="entry name" value="RIBOSOMAL RNA SMALL SUBUNIT METHYLTRANSFERASE J"/>
    <property type="match status" value="1"/>
</dbReference>
<dbReference type="AlphaFoldDB" id="A0A4R2RAW9"/>
<accession>A0A4R2RAW9</accession>
<evidence type="ECO:0000313" key="2">
    <source>
        <dbReference type="Proteomes" id="UP000294813"/>
    </source>
</evidence>
<dbReference type="RefSeq" id="WP_165876546.1">
    <property type="nucleotide sequence ID" value="NZ_SLXT01000047.1"/>
</dbReference>
<dbReference type="Proteomes" id="UP000294813">
    <property type="component" value="Unassembled WGS sequence"/>
</dbReference>
<dbReference type="PANTHER" id="PTHR36112:SF1">
    <property type="entry name" value="RIBOSOMAL RNA SMALL SUBUNIT METHYLTRANSFERASE J"/>
    <property type="match status" value="1"/>
</dbReference>
<dbReference type="InterPro" id="IPR007536">
    <property type="entry name" value="16SrRNA_methylTrfase_J"/>
</dbReference>
<keyword evidence="1" id="KW-0489">Methyltransferase</keyword>
<dbReference type="SUPFAM" id="SSF53335">
    <property type="entry name" value="S-adenosyl-L-methionine-dependent methyltransferases"/>
    <property type="match status" value="1"/>
</dbReference>